<dbReference type="InterPro" id="IPR029442">
    <property type="entry name" value="GyrI-like"/>
</dbReference>
<keyword evidence="3" id="KW-1185">Reference proteome</keyword>
<dbReference type="EMBL" id="AQQW01000004">
    <property type="protein sequence ID" value="ETW13347.1"/>
    <property type="molecule type" value="Genomic_DNA"/>
</dbReference>
<evidence type="ECO:0000313" key="3">
    <source>
        <dbReference type="Proteomes" id="UP000019063"/>
    </source>
</evidence>
<accession>W4HKT6</accession>
<sequence>MDLTLRHQPTQPYLALPVVCPWDAVAIATSVSAAFADLARRLASTGITPEGPPVAIYHRMDSGQFRASCARPVSEEDAEAAPDGLQVGVLPGGEVARMLHVGTYDRLPETHHALDTALRAEGREPGQPVWEVYLDDPARVPADRLRTEVVRPVGAAPATHTKNAT</sequence>
<dbReference type="PATRIC" id="fig|1317118.6.peg.1875"/>
<dbReference type="Pfam" id="PF06445">
    <property type="entry name" value="GyrI-like"/>
    <property type="match status" value="1"/>
</dbReference>
<dbReference type="InterPro" id="IPR010499">
    <property type="entry name" value="AraC_E-bd"/>
</dbReference>
<dbReference type="Proteomes" id="UP000019063">
    <property type="component" value="Unassembled WGS sequence"/>
</dbReference>
<evidence type="ECO:0000259" key="1">
    <source>
        <dbReference type="SMART" id="SM00871"/>
    </source>
</evidence>
<proteinExistence type="predicted"/>
<reference evidence="2 3" key="1">
    <citation type="journal article" date="2014" name="Antonie Van Leeuwenhoek">
        <title>Roseivivax atlanticus sp. nov., isolated from surface seawater of the Atlantic Ocean.</title>
        <authorList>
            <person name="Li G."/>
            <person name="Lai Q."/>
            <person name="Liu X."/>
            <person name="Sun F."/>
            <person name="Shao Z."/>
        </authorList>
    </citation>
    <scope>NUCLEOTIDE SEQUENCE [LARGE SCALE GENOMIC DNA]</scope>
    <source>
        <strain evidence="2 3">22II-s10s</strain>
    </source>
</reference>
<dbReference type="eggNOG" id="COG4978">
    <property type="taxonomic scope" value="Bacteria"/>
</dbReference>
<name>W4HKT6_9RHOB</name>
<dbReference type="STRING" id="1379903.ATO8_09046"/>
<evidence type="ECO:0000313" key="2">
    <source>
        <dbReference type="EMBL" id="ETW13347.1"/>
    </source>
</evidence>
<dbReference type="Gene3D" id="3.20.80.10">
    <property type="entry name" value="Regulatory factor, effector binding domain"/>
    <property type="match status" value="1"/>
</dbReference>
<dbReference type="SMART" id="SM00871">
    <property type="entry name" value="AraC_E_bind"/>
    <property type="match status" value="1"/>
</dbReference>
<dbReference type="RefSeq" id="WP_051487621.1">
    <property type="nucleotide sequence ID" value="NZ_AQQW01000004.1"/>
</dbReference>
<protein>
    <submittedName>
        <fullName evidence="2">Transcription activator, effector binding protein</fullName>
    </submittedName>
</protein>
<organism evidence="2 3">
    <name type="scientific">Roseivivax marinus</name>
    <dbReference type="NCBI Taxonomy" id="1379903"/>
    <lineage>
        <taxon>Bacteria</taxon>
        <taxon>Pseudomonadati</taxon>
        <taxon>Pseudomonadota</taxon>
        <taxon>Alphaproteobacteria</taxon>
        <taxon>Rhodobacterales</taxon>
        <taxon>Roseobacteraceae</taxon>
        <taxon>Roseivivax</taxon>
    </lineage>
</organism>
<feature type="domain" description="AraC effector-binding" evidence="1">
    <location>
        <begin position="1"/>
        <end position="154"/>
    </location>
</feature>
<gene>
    <name evidence="2" type="ORF">ATO8_09046</name>
</gene>
<comment type="caution">
    <text evidence="2">The sequence shown here is derived from an EMBL/GenBank/DDBJ whole genome shotgun (WGS) entry which is preliminary data.</text>
</comment>
<dbReference type="InterPro" id="IPR011256">
    <property type="entry name" value="Reg_factor_effector_dom_sf"/>
</dbReference>
<dbReference type="SUPFAM" id="SSF55136">
    <property type="entry name" value="Probable bacterial effector-binding domain"/>
    <property type="match status" value="1"/>
</dbReference>
<dbReference type="AlphaFoldDB" id="W4HKT6"/>